<feature type="transmembrane region" description="Helical" evidence="7">
    <location>
        <begin position="271"/>
        <end position="289"/>
    </location>
</feature>
<feature type="transmembrane region" description="Helical" evidence="7">
    <location>
        <begin position="310"/>
        <end position="331"/>
    </location>
</feature>
<evidence type="ECO:0000256" key="3">
    <source>
        <dbReference type="ARBA" id="ARBA00022692"/>
    </source>
</evidence>
<evidence type="ECO:0000256" key="4">
    <source>
        <dbReference type="ARBA" id="ARBA00022989"/>
    </source>
</evidence>
<dbReference type="EMBL" id="ABEU02000003">
    <property type="status" value="NOT_ANNOTATED_CDS"/>
    <property type="molecule type" value="Genomic_DNA"/>
</dbReference>
<reference evidence="8 9" key="2">
    <citation type="journal article" date="2018" name="Plant J.">
        <title>The Physcomitrella patens chromosome-scale assembly reveals moss genome structure and evolution.</title>
        <authorList>
            <person name="Lang D."/>
            <person name="Ullrich K.K."/>
            <person name="Murat F."/>
            <person name="Fuchs J."/>
            <person name="Jenkins J."/>
            <person name="Haas F.B."/>
            <person name="Piednoel M."/>
            <person name="Gundlach H."/>
            <person name="Van Bel M."/>
            <person name="Meyberg R."/>
            <person name="Vives C."/>
            <person name="Morata J."/>
            <person name="Symeonidi A."/>
            <person name="Hiss M."/>
            <person name="Muchero W."/>
            <person name="Kamisugi Y."/>
            <person name="Saleh O."/>
            <person name="Blanc G."/>
            <person name="Decker E.L."/>
            <person name="van Gessel N."/>
            <person name="Grimwood J."/>
            <person name="Hayes R.D."/>
            <person name="Graham S.W."/>
            <person name="Gunter L.E."/>
            <person name="McDaniel S.F."/>
            <person name="Hoernstein S.N.W."/>
            <person name="Larsson A."/>
            <person name="Li F.W."/>
            <person name="Perroud P.F."/>
            <person name="Phillips J."/>
            <person name="Ranjan P."/>
            <person name="Rokshar D.S."/>
            <person name="Rothfels C.J."/>
            <person name="Schneider L."/>
            <person name="Shu S."/>
            <person name="Stevenson D.W."/>
            <person name="Thummler F."/>
            <person name="Tillich M."/>
            <person name="Villarreal Aguilar J.C."/>
            <person name="Widiez T."/>
            <person name="Wong G.K."/>
            <person name="Wymore A."/>
            <person name="Zhang Y."/>
            <person name="Zimmer A.D."/>
            <person name="Quatrano R.S."/>
            <person name="Mayer K.F.X."/>
            <person name="Goodstein D."/>
            <person name="Casacuberta J.M."/>
            <person name="Vandepoele K."/>
            <person name="Reski R."/>
            <person name="Cuming A.C."/>
            <person name="Tuskan G.A."/>
            <person name="Maumus F."/>
            <person name="Salse J."/>
            <person name="Schmutz J."/>
            <person name="Rensing S.A."/>
        </authorList>
    </citation>
    <scope>NUCLEOTIDE SEQUENCE [LARGE SCALE GENOMIC DNA]</scope>
    <source>
        <strain evidence="8 9">cv. Gransden 2004</strain>
    </source>
</reference>
<feature type="transmembrane region" description="Helical" evidence="7">
    <location>
        <begin position="362"/>
        <end position="379"/>
    </location>
</feature>
<dbReference type="FunCoup" id="A0A7I4DGZ6">
    <property type="interactions" value="1049"/>
</dbReference>
<dbReference type="PANTHER" id="PTHR11119">
    <property type="entry name" value="XANTHINE-URACIL / VITAMIN C PERMEASE FAMILY MEMBER"/>
    <property type="match status" value="1"/>
</dbReference>
<protein>
    <submittedName>
        <fullName evidence="8">Uncharacterized protein</fullName>
    </submittedName>
</protein>
<keyword evidence="3 7" id="KW-0812">Transmembrane</keyword>
<evidence type="ECO:0000256" key="6">
    <source>
        <dbReference type="SAM" id="MobiDB-lite"/>
    </source>
</evidence>
<comment type="subcellular location">
    <subcellularLocation>
        <location evidence="1">Membrane</location>
        <topology evidence="1">Multi-pass membrane protein</topology>
    </subcellularLocation>
</comment>
<feature type="transmembrane region" description="Helical" evidence="7">
    <location>
        <begin position="559"/>
        <end position="577"/>
    </location>
</feature>
<dbReference type="GO" id="GO:0016020">
    <property type="term" value="C:membrane"/>
    <property type="evidence" value="ECO:0007669"/>
    <property type="project" value="UniProtKB-SubCell"/>
</dbReference>
<proteinExistence type="inferred from homology"/>
<dbReference type="Gramene" id="Pp3c3_8470V3.2">
    <property type="protein sequence ID" value="Pp3c3_8470V3.2"/>
    <property type="gene ID" value="Pp3c3_8470"/>
</dbReference>
<dbReference type="AlphaFoldDB" id="A0A7I4DGZ6"/>
<feature type="transmembrane region" description="Helical" evidence="7">
    <location>
        <begin position="247"/>
        <end position="265"/>
    </location>
</feature>
<dbReference type="InParanoid" id="A0A7I4DGZ6"/>
<reference evidence="8" key="3">
    <citation type="submission" date="2020-12" db="UniProtKB">
        <authorList>
            <consortium name="EnsemblPlants"/>
        </authorList>
    </citation>
    <scope>IDENTIFICATION</scope>
</reference>
<feature type="transmembrane region" description="Helical" evidence="7">
    <location>
        <begin position="391"/>
        <end position="409"/>
    </location>
</feature>
<dbReference type="GO" id="GO:0022857">
    <property type="term" value="F:transmembrane transporter activity"/>
    <property type="evidence" value="ECO:0007669"/>
    <property type="project" value="InterPro"/>
</dbReference>
<reference evidence="8 9" key="1">
    <citation type="journal article" date="2008" name="Science">
        <title>The Physcomitrella genome reveals evolutionary insights into the conquest of land by plants.</title>
        <authorList>
            <person name="Rensing S."/>
            <person name="Lang D."/>
            <person name="Zimmer A."/>
            <person name="Terry A."/>
            <person name="Salamov A."/>
            <person name="Shapiro H."/>
            <person name="Nishiyama T."/>
            <person name="Perroud P.-F."/>
            <person name="Lindquist E."/>
            <person name="Kamisugi Y."/>
            <person name="Tanahashi T."/>
            <person name="Sakakibara K."/>
            <person name="Fujita T."/>
            <person name="Oishi K."/>
            <person name="Shin-I T."/>
            <person name="Kuroki Y."/>
            <person name="Toyoda A."/>
            <person name="Suzuki Y."/>
            <person name="Hashimoto A."/>
            <person name="Yamaguchi K."/>
            <person name="Sugano A."/>
            <person name="Kohara Y."/>
            <person name="Fujiyama A."/>
            <person name="Anterola A."/>
            <person name="Aoki S."/>
            <person name="Ashton N."/>
            <person name="Barbazuk W.B."/>
            <person name="Barker E."/>
            <person name="Bennetzen J."/>
            <person name="Bezanilla M."/>
            <person name="Blankenship R."/>
            <person name="Cho S.H."/>
            <person name="Dutcher S."/>
            <person name="Estelle M."/>
            <person name="Fawcett J.A."/>
            <person name="Gundlach H."/>
            <person name="Hanada K."/>
            <person name="Heyl A."/>
            <person name="Hicks K.A."/>
            <person name="Hugh J."/>
            <person name="Lohr M."/>
            <person name="Mayer K."/>
            <person name="Melkozernov A."/>
            <person name="Murata T."/>
            <person name="Nelson D."/>
            <person name="Pils B."/>
            <person name="Prigge M."/>
            <person name="Reiss B."/>
            <person name="Renner T."/>
            <person name="Rombauts S."/>
            <person name="Rushton P."/>
            <person name="Sanderfoot A."/>
            <person name="Schween G."/>
            <person name="Shiu S.-H."/>
            <person name="Stueber K."/>
            <person name="Theodoulou F.L."/>
            <person name="Tu H."/>
            <person name="Van de Peer Y."/>
            <person name="Verrier P.J."/>
            <person name="Waters E."/>
            <person name="Wood A."/>
            <person name="Yang L."/>
            <person name="Cove D."/>
            <person name="Cuming A."/>
            <person name="Hasebe M."/>
            <person name="Lucas S."/>
            <person name="Mishler D.B."/>
            <person name="Reski R."/>
            <person name="Grigoriev I."/>
            <person name="Quatrano R.S."/>
            <person name="Boore J.L."/>
        </authorList>
    </citation>
    <scope>NUCLEOTIDE SEQUENCE [LARGE SCALE GENOMIC DNA]</scope>
    <source>
        <strain evidence="8 9">cv. Gransden 2004</strain>
    </source>
</reference>
<comment type="similarity">
    <text evidence="2">Belongs to the nucleobase:cation symporter-2 (NCS2) (TC 2.A.40) family.</text>
</comment>
<keyword evidence="9" id="KW-1185">Reference proteome</keyword>
<evidence type="ECO:0000256" key="2">
    <source>
        <dbReference type="ARBA" id="ARBA00008821"/>
    </source>
</evidence>
<dbReference type="EnsemblPlants" id="Pp3c3_8470V3.2">
    <property type="protein sequence ID" value="Pp3c3_8470V3.2"/>
    <property type="gene ID" value="Pp3c3_8470"/>
</dbReference>
<feature type="transmembrane region" description="Helical" evidence="7">
    <location>
        <begin position="583"/>
        <end position="602"/>
    </location>
</feature>
<evidence type="ECO:0000256" key="1">
    <source>
        <dbReference type="ARBA" id="ARBA00004141"/>
    </source>
</evidence>
<feature type="region of interest" description="Disordered" evidence="6">
    <location>
        <begin position="1"/>
        <end position="156"/>
    </location>
</feature>
<feature type="transmembrane region" description="Helical" evidence="7">
    <location>
        <begin position="614"/>
        <end position="632"/>
    </location>
</feature>
<gene>
    <name evidence="8" type="primary">LOC112280600</name>
</gene>
<evidence type="ECO:0000313" key="8">
    <source>
        <dbReference type="EnsemblPlants" id="Pp3c3_8470V3.2"/>
    </source>
</evidence>
<feature type="transmembrane region" description="Helical" evidence="7">
    <location>
        <begin position="337"/>
        <end position="355"/>
    </location>
</feature>
<keyword evidence="4 7" id="KW-1133">Transmembrane helix</keyword>
<feature type="transmembrane region" description="Helical" evidence="7">
    <location>
        <begin position="667"/>
        <end position="687"/>
    </location>
</feature>
<dbReference type="Proteomes" id="UP000006727">
    <property type="component" value="Chromosome 3"/>
</dbReference>
<sequence length="737" mass="79547">MSAGMPGSPPLRISQTRDHDPESPSLGKRPGLWPTSNNGQSNNSRATMGSWARRTGFKGMERGTSNGSDIEINLSDGTHIPKNPKFVSAEQPTPPKDLESGAAPKGVRAGVQANGTKEGNEKSEGVPSKGATRGAPGPFNPAKAKAMDSDASRNSSGQLRIEPLRVFKEQNDDVMSQSEGGEDQYVMSKHAHMKYELRETPGLAWGCPVPLILYGIQHYFSIVGSLLLIPLIIVPAMGGTPEDSAKVVSSVLMVSGISTLLHTSFGSRLPLIQGASFVYLAPALAIIFSHEFSSLTEDRFKKTMRELQGAIIIGSAFQALLGYSGAMSLLLRAINPVVVAPTLAAVGLAFFAYGFPVVGRCVEIGIPQILLLVLFALYLRKITIFDHRIFQVYAVPLGLALTWAFAFLLTESKVYTYSGCSFSQQGNMTAVLTPKCQEKMATMRSCRTDVSNALSTSAWFRFPYPFQWGVPTFHWQTAAVMMVASVIASVDSVGAYHASSLLVASRAPTPGVVSRSIGLEGLTSILAGIWGIGTGATTLTENVHTIAVTKMGSRRPVEFGACILIAASLIGKISGFIASIPQVIVAGLLVFMWTMLAAMGFSTLRYSETGSSRNVLIVGLSLFLSLSIPSYFQQYDSDTSSILPIYFQPYNVDDHGPFQTSNKQANFALNTIFSLHMVVAFLVAFVLDNTVPGSRQERGLYVWSRGRTARNEPAVVKDYGLPFGLSRYFSWVRWVGL</sequence>
<evidence type="ECO:0000256" key="5">
    <source>
        <dbReference type="ARBA" id="ARBA00023136"/>
    </source>
</evidence>
<accession>A0A7I4DGZ6</accession>
<feature type="transmembrane region" description="Helical" evidence="7">
    <location>
        <begin position="216"/>
        <end position="235"/>
    </location>
</feature>
<evidence type="ECO:0000313" key="9">
    <source>
        <dbReference type="Proteomes" id="UP000006727"/>
    </source>
</evidence>
<evidence type="ECO:0000256" key="7">
    <source>
        <dbReference type="SAM" id="Phobius"/>
    </source>
</evidence>
<dbReference type="InterPro" id="IPR006043">
    <property type="entry name" value="NCS2"/>
</dbReference>
<dbReference type="Pfam" id="PF00860">
    <property type="entry name" value="Xan_ur_permease"/>
    <property type="match status" value="1"/>
</dbReference>
<name>A0A7I4DGZ6_PHYPA</name>
<feature type="compositionally biased region" description="Polar residues" evidence="6">
    <location>
        <begin position="34"/>
        <end position="47"/>
    </location>
</feature>
<keyword evidence="5 7" id="KW-0472">Membrane</keyword>
<organism evidence="8 9">
    <name type="scientific">Physcomitrium patens</name>
    <name type="common">Spreading-leaved earth moss</name>
    <name type="synonym">Physcomitrella patens</name>
    <dbReference type="NCBI Taxonomy" id="3218"/>
    <lineage>
        <taxon>Eukaryota</taxon>
        <taxon>Viridiplantae</taxon>
        <taxon>Streptophyta</taxon>
        <taxon>Embryophyta</taxon>
        <taxon>Bryophyta</taxon>
        <taxon>Bryophytina</taxon>
        <taxon>Bryopsida</taxon>
        <taxon>Funariidae</taxon>
        <taxon>Funariales</taxon>
        <taxon>Funariaceae</taxon>
        <taxon>Physcomitrium</taxon>
    </lineage>
</organism>